<evidence type="ECO:0000256" key="2">
    <source>
        <dbReference type="PROSITE-ProRule" id="PRU00504"/>
    </source>
</evidence>
<keyword evidence="1" id="KW-0677">Repeat</keyword>
<feature type="repeat" description="NHL" evidence="2">
    <location>
        <begin position="7"/>
        <end position="37"/>
    </location>
</feature>
<dbReference type="PROSITE" id="PS51125">
    <property type="entry name" value="NHL"/>
    <property type="match status" value="1"/>
</dbReference>
<organism evidence="3">
    <name type="scientific">Mycobacterium xenopi 4042</name>
    <dbReference type="NCBI Taxonomy" id="1299334"/>
    <lineage>
        <taxon>Bacteria</taxon>
        <taxon>Bacillati</taxon>
        <taxon>Actinomycetota</taxon>
        <taxon>Actinomycetes</taxon>
        <taxon>Mycobacteriales</taxon>
        <taxon>Mycobacteriaceae</taxon>
        <taxon>Mycobacterium</taxon>
    </lineage>
</organism>
<dbReference type="PATRIC" id="fig|1299334.3.peg.3073"/>
<dbReference type="EMBL" id="JAOB01000031">
    <property type="protein sequence ID" value="EUA56355.1"/>
    <property type="molecule type" value="Genomic_DNA"/>
</dbReference>
<comment type="caution">
    <text evidence="3">The sequence shown here is derived from an EMBL/GenBank/DDBJ whole genome shotgun (WGS) entry which is preliminary data.</text>
</comment>
<evidence type="ECO:0000313" key="3">
    <source>
        <dbReference type="EMBL" id="EUA56355.1"/>
    </source>
</evidence>
<dbReference type="SUPFAM" id="SSF101898">
    <property type="entry name" value="NHL repeat"/>
    <property type="match status" value="1"/>
</dbReference>
<accession>X8CM94</accession>
<gene>
    <name evidence="3" type="ORF">I553_3323</name>
</gene>
<name>X8CM94_MYCXE</name>
<sequence length="40" mass="4337">MTPLTGLDSPRGVAVDAQGNLYVVDTGNNRVLRLRPRDQA</sequence>
<evidence type="ECO:0000256" key="1">
    <source>
        <dbReference type="ARBA" id="ARBA00022737"/>
    </source>
</evidence>
<dbReference type="InterPro" id="IPR001258">
    <property type="entry name" value="NHL_repeat"/>
</dbReference>
<dbReference type="Gene3D" id="2.40.10.500">
    <property type="match status" value="1"/>
</dbReference>
<dbReference type="Pfam" id="PF01436">
    <property type="entry name" value="NHL"/>
    <property type="match status" value="1"/>
</dbReference>
<dbReference type="AlphaFoldDB" id="X8CM94"/>
<proteinExistence type="predicted"/>
<protein>
    <submittedName>
        <fullName evidence="3">NHL repeat family protein</fullName>
    </submittedName>
</protein>
<reference evidence="3" key="1">
    <citation type="submission" date="2014-01" db="EMBL/GenBank/DDBJ databases">
        <authorList>
            <person name="Brown-Elliot B."/>
            <person name="Wallace R."/>
            <person name="Lenaerts A."/>
            <person name="Ordway D."/>
            <person name="DeGroote M.A."/>
            <person name="Parker T."/>
            <person name="Sizemore C."/>
            <person name="Tallon L.J."/>
            <person name="Sadzewicz L.K."/>
            <person name="Sengamalay N."/>
            <person name="Fraser C.M."/>
            <person name="Hine E."/>
            <person name="Shefchek K.A."/>
            <person name="Das S.P."/>
            <person name="Tettelin H."/>
        </authorList>
    </citation>
    <scope>NUCLEOTIDE SEQUENCE [LARGE SCALE GENOMIC DNA]</scope>
    <source>
        <strain evidence="3">4042</strain>
    </source>
</reference>